<proteinExistence type="predicted"/>
<comment type="caution">
    <text evidence="2">The sequence shown here is derived from an EMBL/GenBank/DDBJ whole genome shotgun (WGS) entry which is preliminary data.</text>
</comment>
<feature type="region of interest" description="Disordered" evidence="1">
    <location>
        <begin position="85"/>
        <end position="115"/>
    </location>
</feature>
<feature type="compositionally biased region" description="Basic and acidic residues" evidence="1">
    <location>
        <begin position="88"/>
        <end position="106"/>
    </location>
</feature>
<reference evidence="2 3" key="1">
    <citation type="journal article" date="2015" name="Nature">
        <title>rRNA introns, odd ribosomes, and small enigmatic genomes across a large radiation of phyla.</title>
        <authorList>
            <person name="Brown C.T."/>
            <person name="Hug L.A."/>
            <person name="Thomas B.C."/>
            <person name="Sharon I."/>
            <person name="Castelle C.J."/>
            <person name="Singh A."/>
            <person name="Wilkins M.J."/>
            <person name="Williams K.H."/>
            <person name="Banfield J.F."/>
        </authorList>
    </citation>
    <scope>NUCLEOTIDE SEQUENCE [LARGE SCALE GENOMIC DNA]</scope>
</reference>
<dbReference type="EMBL" id="LBPN01000014">
    <property type="protein sequence ID" value="KKP59100.1"/>
    <property type="molecule type" value="Genomic_DNA"/>
</dbReference>
<protein>
    <submittedName>
        <fullName evidence="2">Uncharacterized protein</fullName>
    </submittedName>
</protein>
<evidence type="ECO:0000256" key="1">
    <source>
        <dbReference type="SAM" id="MobiDB-lite"/>
    </source>
</evidence>
<evidence type="ECO:0000313" key="3">
    <source>
        <dbReference type="Proteomes" id="UP000034176"/>
    </source>
</evidence>
<gene>
    <name evidence="2" type="ORF">UR52_C0014G0004</name>
</gene>
<organism evidence="2 3">
    <name type="scientific">Candidatus Gottesmanbacteria bacterium GW2011_GWA1_34_13</name>
    <dbReference type="NCBI Taxonomy" id="1618434"/>
    <lineage>
        <taxon>Bacteria</taxon>
        <taxon>Candidatus Gottesmaniibacteriota</taxon>
    </lineage>
</organism>
<dbReference type="AlphaFoldDB" id="A0A0G0D7C9"/>
<evidence type="ECO:0000313" key="2">
    <source>
        <dbReference type="EMBL" id="KKP59100.1"/>
    </source>
</evidence>
<sequence length="115" mass="12835">MITDKLGFIMKEGHNRDKVFGAIDYGIKNPLSGFCNHTLSVTSFSYTPNGNRLGINITANSKLNTVSLGIGDKIDDSNIRKRINAHNQAEHDNDSKQIEKTNKNLPKELQLSHKK</sequence>
<dbReference type="Proteomes" id="UP000034176">
    <property type="component" value="Unassembled WGS sequence"/>
</dbReference>
<name>A0A0G0D7C9_9BACT</name>
<accession>A0A0G0D7C9</accession>